<evidence type="ECO:0000256" key="4">
    <source>
        <dbReference type="SAM" id="MobiDB-lite"/>
    </source>
</evidence>
<dbReference type="KEGG" id="huw:FPZ11_18365"/>
<dbReference type="InterPro" id="IPR039528">
    <property type="entry name" value="DPM1-like"/>
</dbReference>
<dbReference type="GO" id="GO:0016020">
    <property type="term" value="C:membrane"/>
    <property type="evidence" value="ECO:0007669"/>
    <property type="project" value="GOC"/>
</dbReference>
<evidence type="ECO:0000313" key="6">
    <source>
        <dbReference type="EMBL" id="QDZ16449.1"/>
    </source>
</evidence>
<accession>A0A5B8M8C3</accession>
<feature type="compositionally biased region" description="Basic and acidic residues" evidence="4">
    <location>
        <begin position="284"/>
        <end position="293"/>
    </location>
</feature>
<feature type="region of interest" description="Disordered" evidence="4">
    <location>
        <begin position="284"/>
        <end position="308"/>
    </location>
</feature>
<proteinExistence type="inferred from homology"/>
<dbReference type="CDD" id="cd06442">
    <property type="entry name" value="DPM1_like"/>
    <property type="match status" value="1"/>
</dbReference>
<organism evidence="6 7">
    <name type="scientific">Humibacter ginsenosidimutans</name>
    <dbReference type="NCBI Taxonomy" id="2599293"/>
    <lineage>
        <taxon>Bacteria</taxon>
        <taxon>Bacillati</taxon>
        <taxon>Actinomycetota</taxon>
        <taxon>Actinomycetes</taxon>
        <taxon>Micrococcales</taxon>
        <taxon>Microbacteriaceae</taxon>
        <taxon>Humibacter</taxon>
    </lineage>
</organism>
<reference evidence="6 7" key="1">
    <citation type="submission" date="2019-07" db="EMBL/GenBank/DDBJ databases">
        <title>Full genome sequence of Humibacter sp. WJ7-1.</title>
        <authorList>
            <person name="Im W.-T."/>
        </authorList>
    </citation>
    <scope>NUCLEOTIDE SEQUENCE [LARGE SCALE GENOMIC DNA]</scope>
    <source>
        <strain evidence="6 7">WJ7-1</strain>
    </source>
</reference>
<dbReference type="GO" id="GO:0004582">
    <property type="term" value="F:dolichyl-phosphate beta-D-mannosyltransferase activity"/>
    <property type="evidence" value="ECO:0007669"/>
    <property type="project" value="InterPro"/>
</dbReference>
<dbReference type="PANTHER" id="PTHR43398:SF1">
    <property type="entry name" value="DOLICHOL-PHOSPHATE MANNOSYLTRANSFERASE SUBUNIT 1"/>
    <property type="match status" value="1"/>
</dbReference>
<sequence length="308" mass="33824">MIPRPDVVDYFSTTVHENNEWSPQARRHEARQQGSETVPQRDILVIIPTYNEAENVETAIQRVLAVLPDVDIMIVDDGSPDGTGEIVRRISANDDRVSLMERTGKRGLGPAYLDGFAHGMASGHTLLIEMDADGSHPASALPAMLAAIRSADSVGGVIGSRWVTGGAVVDWPKSRRLISRGGSTYARVMLGLKVRDVTAGFRVYKASALQAIELETVQSQGYCFQIDMTRRMAANGFGLVEVPITFKDRVAGTSKMSKAIVVEAMLRVTIWGFERLVGKERGRRESRDAKRVVEQPSAVSYEKHEGWS</sequence>
<dbReference type="OrthoDB" id="9810303at2"/>
<comment type="similarity">
    <text evidence="1">Belongs to the glycosyltransferase 2 family.</text>
</comment>
<evidence type="ECO:0000256" key="2">
    <source>
        <dbReference type="ARBA" id="ARBA00022676"/>
    </source>
</evidence>
<dbReference type="GO" id="GO:0009247">
    <property type="term" value="P:glycolipid biosynthetic process"/>
    <property type="evidence" value="ECO:0007669"/>
    <property type="project" value="TreeGrafter"/>
</dbReference>
<dbReference type="Gene3D" id="3.90.550.10">
    <property type="entry name" value="Spore Coat Polysaccharide Biosynthesis Protein SpsA, Chain A"/>
    <property type="match status" value="1"/>
</dbReference>
<evidence type="ECO:0000256" key="3">
    <source>
        <dbReference type="ARBA" id="ARBA00022679"/>
    </source>
</evidence>
<evidence type="ECO:0000313" key="7">
    <source>
        <dbReference type="Proteomes" id="UP000320216"/>
    </source>
</evidence>
<keyword evidence="2" id="KW-0328">Glycosyltransferase</keyword>
<dbReference type="Proteomes" id="UP000320216">
    <property type="component" value="Chromosome"/>
</dbReference>
<protein>
    <submittedName>
        <fullName evidence="6">Polyprenol monophosphomannose synthase</fullName>
    </submittedName>
</protein>
<dbReference type="SUPFAM" id="SSF53448">
    <property type="entry name" value="Nucleotide-diphospho-sugar transferases"/>
    <property type="match status" value="1"/>
</dbReference>
<name>A0A5B8M8C3_9MICO</name>
<gene>
    <name evidence="6" type="ORF">FPZ11_18365</name>
</gene>
<dbReference type="InterPro" id="IPR029044">
    <property type="entry name" value="Nucleotide-diphossugar_trans"/>
</dbReference>
<feature type="domain" description="Glycosyltransferase 2-like" evidence="5">
    <location>
        <begin position="45"/>
        <end position="211"/>
    </location>
</feature>
<dbReference type="AlphaFoldDB" id="A0A5B8M8C3"/>
<dbReference type="FunFam" id="3.90.550.10:FF:000122">
    <property type="entry name" value="Dolichol-phosphate mannosyltransferase subunit 1"/>
    <property type="match status" value="1"/>
</dbReference>
<dbReference type="InterPro" id="IPR001173">
    <property type="entry name" value="Glyco_trans_2-like"/>
</dbReference>
<evidence type="ECO:0000256" key="1">
    <source>
        <dbReference type="ARBA" id="ARBA00006739"/>
    </source>
</evidence>
<dbReference type="Pfam" id="PF00535">
    <property type="entry name" value="Glycos_transf_2"/>
    <property type="match status" value="1"/>
</dbReference>
<dbReference type="PANTHER" id="PTHR43398">
    <property type="entry name" value="DOLICHOL-PHOSPHATE MANNOSYLTRANSFERASE SUBUNIT 1"/>
    <property type="match status" value="1"/>
</dbReference>
<keyword evidence="7" id="KW-1185">Reference proteome</keyword>
<evidence type="ECO:0000259" key="5">
    <source>
        <dbReference type="Pfam" id="PF00535"/>
    </source>
</evidence>
<keyword evidence="3" id="KW-0808">Transferase</keyword>
<dbReference type="EMBL" id="CP042305">
    <property type="protein sequence ID" value="QDZ16449.1"/>
    <property type="molecule type" value="Genomic_DNA"/>
</dbReference>